<dbReference type="Proteomes" id="UP000241890">
    <property type="component" value="Unassembled WGS sequence"/>
</dbReference>
<dbReference type="InterPro" id="IPR035984">
    <property type="entry name" value="Acyl-CoA-binding_sf"/>
</dbReference>
<evidence type="ECO:0000313" key="6">
    <source>
        <dbReference type="EMBL" id="GBG32730.1"/>
    </source>
</evidence>
<evidence type="ECO:0000259" key="4">
    <source>
        <dbReference type="PROSITE" id="PS51228"/>
    </source>
</evidence>
<dbReference type="SMART" id="SM00233">
    <property type="entry name" value="PH"/>
    <property type="match status" value="1"/>
</dbReference>
<dbReference type="InterPro" id="IPR055251">
    <property type="entry name" value="SOS1_NGEF_PH"/>
</dbReference>
<comment type="caution">
    <text evidence="6">The sequence shown here is derived from an EMBL/GenBank/DDBJ whole genome shotgun (WGS) entry which is preliminary data.</text>
</comment>
<dbReference type="SUPFAM" id="SSF47027">
    <property type="entry name" value="Acyl-CoA binding protein"/>
    <property type="match status" value="1"/>
</dbReference>
<feature type="compositionally biased region" description="Low complexity" evidence="1">
    <location>
        <begin position="1211"/>
        <end position="1240"/>
    </location>
</feature>
<protein>
    <submittedName>
        <fullName evidence="6">Ankyrin repeat, PH and SEC7 domain containing protein secG</fullName>
    </submittedName>
</protein>
<gene>
    <name evidence="6" type="ORF">FCC1311_089552</name>
</gene>
<dbReference type="Gene3D" id="1.20.80.10">
    <property type="match status" value="1"/>
</dbReference>
<dbReference type="SUPFAM" id="SSF48425">
    <property type="entry name" value="Sec7 domain"/>
    <property type="match status" value="1"/>
</dbReference>
<dbReference type="Pfam" id="PF22697">
    <property type="entry name" value="SOS1_NGEF_PH"/>
    <property type="match status" value="1"/>
</dbReference>
<feature type="region of interest" description="Disordered" evidence="1">
    <location>
        <begin position="320"/>
        <end position="385"/>
    </location>
</feature>
<dbReference type="OrthoDB" id="430364at2759"/>
<feature type="region of interest" description="Disordered" evidence="1">
    <location>
        <begin position="47"/>
        <end position="66"/>
    </location>
</feature>
<dbReference type="Pfam" id="PF01369">
    <property type="entry name" value="Sec7"/>
    <property type="match status" value="1"/>
</dbReference>
<feature type="region of interest" description="Disordered" evidence="1">
    <location>
        <begin position="961"/>
        <end position="983"/>
    </location>
</feature>
<feature type="region of interest" description="Disordered" evidence="1">
    <location>
        <begin position="613"/>
        <end position="650"/>
    </location>
</feature>
<evidence type="ECO:0000259" key="3">
    <source>
        <dbReference type="PROSITE" id="PS50190"/>
    </source>
</evidence>
<feature type="compositionally biased region" description="Basic and acidic residues" evidence="1">
    <location>
        <begin position="533"/>
        <end position="548"/>
    </location>
</feature>
<dbReference type="Gene3D" id="2.30.29.30">
    <property type="entry name" value="Pleckstrin-homology domain (PH domain)/Phosphotyrosine-binding domain (PTB)"/>
    <property type="match status" value="1"/>
</dbReference>
<dbReference type="InterPro" id="IPR000582">
    <property type="entry name" value="Acyl-CoA-binding_protein"/>
</dbReference>
<evidence type="ECO:0000313" key="7">
    <source>
        <dbReference type="Proteomes" id="UP000241890"/>
    </source>
</evidence>
<name>A0A2R5GPD1_9STRA</name>
<accession>A0A2R5GPD1</accession>
<dbReference type="SMART" id="SM00222">
    <property type="entry name" value="Sec7"/>
    <property type="match status" value="1"/>
</dbReference>
<feature type="region of interest" description="Disordered" evidence="1">
    <location>
        <begin position="518"/>
        <end position="572"/>
    </location>
</feature>
<dbReference type="GO" id="GO:0000062">
    <property type="term" value="F:fatty-acyl-CoA binding"/>
    <property type="evidence" value="ECO:0007669"/>
    <property type="project" value="InterPro"/>
</dbReference>
<feature type="region of interest" description="Disordered" evidence="1">
    <location>
        <begin position="1758"/>
        <end position="1786"/>
    </location>
</feature>
<dbReference type="PANTHER" id="PTHR10663:SF395">
    <property type="entry name" value="SEC7 DOMAIN CONTAINING PROTEIN"/>
    <property type="match status" value="1"/>
</dbReference>
<feature type="compositionally biased region" description="Basic and acidic residues" evidence="1">
    <location>
        <begin position="1650"/>
        <end position="1659"/>
    </location>
</feature>
<feature type="region of interest" description="Disordered" evidence="1">
    <location>
        <begin position="1601"/>
        <end position="1629"/>
    </location>
</feature>
<dbReference type="Gene3D" id="1.10.1000.11">
    <property type="entry name" value="Arf Nucleotide-binding Site Opener,domain 2"/>
    <property type="match status" value="1"/>
</dbReference>
<dbReference type="SUPFAM" id="SSF50729">
    <property type="entry name" value="PH domain-like"/>
    <property type="match status" value="1"/>
</dbReference>
<dbReference type="InterPro" id="IPR023341">
    <property type="entry name" value="MABP"/>
</dbReference>
<feature type="compositionally biased region" description="Low complexity" evidence="1">
    <location>
        <begin position="1274"/>
        <end position="1284"/>
    </location>
</feature>
<dbReference type="InterPro" id="IPR023394">
    <property type="entry name" value="Sec7_C_sf"/>
</dbReference>
<keyword evidence="7" id="KW-1185">Reference proteome</keyword>
<feature type="region of interest" description="Disordered" evidence="1">
    <location>
        <begin position="1641"/>
        <end position="1718"/>
    </location>
</feature>
<organism evidence="6 7">
    <name type="scientific">Hondaea fermentalgiana</name>
    <dbReference type="NCBI Taxonomy" id="2315210"/>
    <lineage>
        <taxon>Eukaryota</taxon>
        <taxon>Sar</taxon>
        <taxon>Stramenopiles</taxon>
        <taxon>Bigyra</taxon>
        <taxon>Labyrinthulomycetes</taxon>
        <taxon>Thraustochytrida</taxon>
        <taxon>Thraustochytriidae</taxon>
        <taxon>Hondaea</taxon>
    </lineage>
</organism>
<dbReference type="PROSITE" id="PS50003">
    <property type="entry name" value="PH_DOMAIN"/>
    <property type="match status" value="1"/>
</dbReference>
<dbReference type="CDD" id="cd00171">
    <property type="entry name" value="Sec7"/>
    <property type="match status" value="1"/>
</dbReference>
<dbReference type="PROSITE" id="PS50190">
    <property type="entry name" value="SEC7"/>
    <property type="match status" value="1"/>
</dbReference>
<feature type="compositionally biased region" description="Polar residues" evidence="1">
    <location>
        <begin position="1241"/>
        <end position="1252"/>
    </location>
</feature>
<dbReference type="InterPro" id="IPR011993">
    <property type="entry name" value="PH-like_dom_sf"/>
</dbReference>
<dbReference type="Gene3D" id="2.100.10.50">
    <property type="match status" value="2"/>
</dbReference>
<feature type="region of interest" description="Disordered" evidence="1">
    <location>
        <begin position="1190"/>
        <end position="1287"/>
    </location>
</feature>
<dbReference type="EMBL" id="BEYU01000128">
    <property type="protein sequence ID" value="GBG32730.1"/>
    <property type="molecule type" value="Genomic_DNA"/>
</dbReference>
<dbReference type="PROSITE" id="PS51498">
    <property type="entry name" value="MABP"/>
    <property type="match status" value="1"/>
</dbReference>
<evidence type="ECO:0000259" key="5">
    <source>
        <dbReference type="PROSITE" id="PS51498"/>
    </source>
</evidence>
<feature type="domain" description="ACB" evidence="4">
    <location>
        <begin position="1829"/>
        <end position="1914"/>
    </location>
</feature>
<dbReference type="InterPro" id="IPR014352">
    <property type="entry name" value="FERM/acyl-CoA-bd_prot_sf"/>
</dbReference>
<dbReference type="Gene3D" id="1.10.220.20">
    <property type="match status" value="1"/>
</dbReference>
<dbReference type="PANTHER" id="PTHR10663">
    <property type="entry name" value="GUANYL-NUCLEOTIDE EXCHANGE FACTOR"/>
    <property type="match status" value="1"/>
</dbReference>
<dbReference type="GO" id="GO:0005737">
    <property type="term" value="C:cytoplasm"/>
    <property type="evidence" value="ECO:0007669"/>
    <property type="project" value="UniProtKB-ARBA"/>
</dbReference>
<dbReference type="InterPro" id="IPR000904">
    <property type="entry name" value="Sec7_dom"/>
</dbReference>
<dbReference type="GO" id="GO:0032012">
    <property type="term" value="P:regulation of ARF protein signal transduction"/>
    <property type="evidence" value="ECO:0007669"/>
    <property type="project" value="InterPro"/>
</dbReference>
<dbReference type="PROSITE" id="PS51228">
    <property type="entry name" value="ACB_2"/>
    <property type="match status" value="1"/>
</dbReference>
<feature type="compositionally biased region" description="Acidic residues" evidence="1">
    <location>
        <begin position="1660"/>
        <end position="1700"/>
    </location>
</feature>
<dbReference type="GO" id="GO:0005085">
    <property type="term" value="F:guanyl-nucleotide exchange factor activity"/>
    <property type="evidence" value="ECO:0007669"/>
    <property type="project" value="InterPro"/>
</dbReference>
<dbReference type="InterPro" id="IPR001849">
    <property type="entry name" value="PH_domain"/>
</dbReference>
<feature type="compositionally biased region" description="Low complexity" evidence="1">
    <location>
        <begin position="320"/>
        <end position="333"/>
    </location>
</feature>
<reference evidence="6 7" key="1">
    <citation type="submission" date="2017-12" db="EMBL/GenBank/DDBJ databases">
        <title>Sequencing, de novo assembly and annotation of complete genome of a new Thraustochytrid species, strain FCC1311.</title>
        <authorList>
            <person name="Sedici K."/>
            <person name="Godart F."/>
            <person name="Aiese Cigliano R."/>
            <person name="Sanseverino W."/>
            <person name="Barakat M."/>
            <person name="Ortet P."/>
            <person name="Marechal E."/>
            <person name="Cagnac O."/>
            <person name="Amato A."/>
        </authorList>
    </citation>
    <scope>NUCLEOTIDE SEQUENCE [LARGE SCALE GENOMIC DNA]</scope>
</reference>
<feature type="domain" description="PH" evidence="2">
    <location>
        <begin position="1482"/>
        <end position="1576"/>
    </location>
</feature>
<feature type="domain" description="MABP" evidence="5">
    <location>
        <begin position="132"/>
        <end position="294"/>
    </location>
</feature>
<feature type="compositionally biased region" description="Basic and acidic residues" evidence="1">
    <location>
        <begin position="356"/>
        <end position="365"/>
    </location>
</feature>
<feature type="compositionally biased region" description="Gly residues" evidence="1">
    <location>
        <begin position="1262"/>
        <end position="1273"/>
    </location>
</feature>
<feature type="region of interest" description="Disordered" evidence="1">
    <location>
        <begin position="1"/>
        <end position="21"/>
    </location>
</feature>
<evidence type="ECO:0000259" key="2">
    <source>
        <dbReference type="PROSITE" id="PS50003"/>
    </source>
</evidence>
<sequence>MSGAEEGRATAAQTATAKARELSSVVAGLNDDLVALKKNPASNRLFRASSSASHTSDESSEDASISSHEIALANGGSMRLTRRAPRASISEGMSYMKRSVTSGSRKSLLIQSMSLDGSGRNFAEADREAEEFGPIVDVQILVKGQKCPSGYQRVVQVGKSQAADLNKGNAGKGLHLCFKRGRADSGLRPITGLVIFHEGKDEFVPPGFEIVGTYVGGLFIADLSMGLGTSGRIFLCVSRGEGAPIVDLCVVHPNHRELLPEDYGVMERTPLGFSALLNRRAKTGACYLCLKRDASHLNLLQNFEATRDLSSPINLLPAGPALSAHTAPASSPSTEEEEKAQDRDGASASASSSFNSERDTARAPETECQGEQAQGEAESVDTSGWRTKVTHHDLLSSGLEQHEVVALSTLLVACYSSDIPSIVVALRALEQAVRAIQKASSLEPRPRVGISELILKTAVDAIELSVDVIFPAALKVVLAVVQQSQTGLSPCAMHFVLRAVSRCTCFFRMHSMKTYTATASNRRTHSHRYVPAPRDDSAGSLEERDKGLGGHASTGSSSNNHAETLGDSTGKGSSDAVDALLESLSCVTLEDMNFLLRCPAMIFDIIVDRAHRRAGAPTPSSQSDGNRKEGEEDGKEEAEQGGAMQSENDDSSVEAFVRSQVVTPLVDSVCGVGRAMEITEAASRRLAKHTIEDASFSRQIYEELCNPLALNTATEENALTALVWLSQASAMLLTTPLRKGRLFNAELNLKVAHMQLLREFLGCVGPAEDGFFASHVFAYQVRKFTFQAVTYNASNMKRLDLALPVLAELWKNMRQQLKIEFALVLEKLLLFVLRDKLTPPQLRRECLTHVISLVGMHPGDLVELFLNFENDPVVVNWRTFEHLVEVLCQLTDPGVYLLETDRHHHQINKEMQYEALASLVTLLRSLTDMSGTFRLMETDEDMRRRGSQRLIQVPVEVSSQVPDSEALPKSGTAATAPTIGVRARQHDRRTAGRALEHAFQLSQKGKSAGKAIKHLKSIGFMDTTPAQIASFLHLYHKELGERNVGNYLGSRSDDEFMNPVRLAFVRALPFAGKSFEQCLRLYLEKGHFFLPGEGQQVEALMDAFAAWFVEQNPDEFSREDQDMIMLLAFTTIMLNTDLHNPNVNKKKRMTQEQFLKQISLIENGDRISQEFGVRLYKSIHRKEIKFATDEEEKEVFGNPREKVIQSGPSPSARAQSGMTSSSSSSATSTASASIGGTSFSDRGSTDMSSSELSGEDPNVSVEGGGGGGSGAGAGADSASRARAATEPTITRQRANALFQRKLAASVGTMQSLIAALSSQWRCYNSNVTSEAVKVMFEIVWVHFFSVVTKILENPKVFALAAVSHALDILGHCISISLFLGMEEERKAFAMLLAKVHYLYTNDNVGSSGNVGVVKGEHLKDKWYADVMSTSCASDNVIDVINEVHHLTASMKNMITERQSREELLAIQKRFDGHFSIVEPGRRFVREGPLMKRSRNNKFRKYHFFLFSDLLVYASHRTLKSSKFHAHQTLKLHTMQVRETASLRVFEVRHPRKSFVVQASTEQIRNEWIRDIKHEIDEIYREQLSAPSPSISAMEQADAMARDREEAARNGSMTKNRALTLGDTGSGDRAVGRAVDAMSEIEDENEESDDDSIHDPKAFECDEEDEDEEEGVDEEEEEEEEEELLEEDIEDEEELDVDLGDENGIRTRTLPIDGAVNADDGDHDEDGMQIVEDGGTLSSALGIHVRKLGDRMFKSDKHRSLRRLSASSSSERALDPVDESAGDRPTMDDVQNASLDTKLEWLKSLAQSAGDPDPALLSLPSAALHQRFVVGLRFAKPILTSSHVRYIASDEQKLLMYGFFKQSTQGACSIDEPASDDWVSFSKFKVWQSLRNVPKEEAKRMFLSVLSQVAPGWSEGSAVVA</sequence>
<feature type="domain" description="SEC7" evidence="3">
    <location>
        <begin position="1010"/>
        <end position="1182"/>
    </location>
</feature>
<dbReference type="InParanoid" id="A0A2R5GPD1"/>
<evidence type="ECO:0000256" key="1">
    <source>
        <dbReference type="SAM" id="MobiDB-lite"/>
    </source>
</evidence>
<feature type="compositionally biased region" description="Polar residues" evidence="1">
    <location>
        <begin position="553"/>
        <end position="572"/>
    </location>
</feature>
<proteinExistence type="predicted"/>
<dbReference type="Pfam" id="PF00887">
    <property type="entry name" value="ACBP"/>
    <property type="match status" value="1"/>
</dbReference>
<dbReference type="InterPro" id="IPR035999">
    <property type="entry name" value="Sec7_dom_sf"/>
</dbReference>